<accession>A0A8B6HQN4</accession>
<dbReference type="EMBL" id="UYJE01010392">
    <property type="protein sequence ID" value="VDI82799.1"/>
    <property type="molecule type" value="Genomic_DNA"/>
</dbReference>
<dbReference type="Pfam" id="PF03281">
    <property type="entry name" value="Mab-21"/>
    <property type="match status" value="1"/>
</dbReference>
<dbReference type="InterPro" id="IPR046903">
    <property type="entry name" value="Mab-21-like_nuc_Trfase"/>
</dbReference>
<dbReference type="SMART" id="SM01265">
    <property type="entry name" value="Mab-21"/>
    <property type="match status" value="1"/>
</dbReference>
<evidence type="ECO:0000259" key="2">
    <source>
        <dbReference type="Pfam" id="PF03281"/>
    </source>
</evidence>
<dbReference type="AlphaFoldDB" id="A0A8B6HQN4"/>
<proteinExistence type="inferred from homology"/>
<dbReference type="OrthoDB" id="6112914at2759"/>
<feature type="domain" description="Mab-21-like nucleotidyltransferase" evidence="2">
    <location>
        <begin position="157"/>
        <end position="232"/>
    </location>
</feature>
<reference evidence="4" key="1">
    <citation type="submission" date="2018-11" db="EMBL/GenBank/DDBJ databases">
        <authorList>
            <person name="Alioto T."/>
            <person name="Alioto T."/>
        </authorList>
    </citation>
    <scope>NUCLEOTIDE SEQUENCE</scope>
</reference>
<comment type="similarity">
    <text evidence="1">Belongs to the mab-21 family.</text>
</comment>
<feature type="domain" description="Mab-21-like HhH/H2TH-like" evidence="3">
    <location>
        <begin position="241"/>
        <end position="329"/>
    </location>
</feature>
<dbReference type="Gene3D" id="1.10.1410.40">
    <property type="match status" value="1"/>
</dbReference>
<evidence type="ECO:0000256" key="1">
    <source>
        <dbReference type="ARBA" id="ARBA00008307"/>
    </source>
</evidence>
<dbReference type="PANTHER" id="PTHR10656">
    <property type="entry name" value="CELL FATE DETERMINING PROTEIN MAB21-RELATED"/>
    <property type="match status" value="1"/>
</dbReference>
<dbReference type="InterPro" id="IPR046906">
    <property type="entry name" value="Mab-21_HhH/H2TH-like"/>
</dbReference>
<evidence type="ECO:0000259" key="3">
    <source>
        <dbReference type="Pfam" id="PF20266"/>
    </source>
</evidence>
<organism evidence="4 5">
    <name type="scientific">Mytilus galloprovincialis</name>
    <name type="common">Mediterranean mussel</name>
    <dbReference type="NCBI Taxonomy" id="29158"/>
    <lineage>
        <taxon>Eukaryota</taxon>
        <taxon>Metazoa</taxon>
        <taxon>Spiralia</taxon>
        <taxon>Lophotrochozoa</taxon>
        <taxon>Mollusca</taxon>
        <taxon>Bivalvia</taxon>
        <taxon>Autobranchia</taxon>
        <taxon>Pteriomorphia</taxon>
        <taxon>Mytilida</taxon>
        <taxon>Mytiloidea</taxon>
        <taxon>Mytilidae</taxon>
        <taxon>Mytilinae</taxon>
        <taxon>Mytilus</taxon>
    </lineage>
</organism>
<sequence length="571" mass="66381">MQNQLELESISVRLYKYLCEEVVGSENIVRYRRLYYKLHDDITSVINMEFISSGSKAEGLDLPGSNFDWMFLVKLWKVYEDQPRNKEEVLILDTENALPGFALLKKAIGSFFPVSPTISDYGNLISTSDFLNMTWKLGQKGYKGEIHGPCLSNTYLVDLDILVCLKCQSWPTVAKRWLLRCRPSGWPAHNIISKIVDQGCLLVPVGSKTLLSEGNPFEWRFSFSLSEKLLVHSLNHTQLLCYALLKIWLKEVLNSDNIVNNKLCSYFMKTVLFWILEEGENVNWTPPYLLHYFLLCIRRLHYWIICGYFPNYFIPEHNMIDGKLSHDDLAYLSLTLDKMIMCENWKVLFSVPSLRNFCYLPISLQIKPTRLSEFDEAVLPLQTSSRFVMDILHGCRNKSISACIIYRMIQKHLPNSARKILILMFLQENQNILASLNMGNLSNKLGYLGYKRCTSRILIDTYYKVDSGWLLLAALFYSTQKFQDMSRVLQLSSSILSFEKRFVQNNVSIQSFRDMSKIVYSRSFIKRMKFENSRVFHIDFKGLMTKSYPFLSEEIPRIIGGLPSQSLFFFL</sequence>
<evidence type="ECO:0000313" key="4">
    <source>
        <dbReference type="EMBL" id="VDI82799.1"/>
    </source>
</evidence>
<keyword evidence="5" id="KW-1185">Reference proteome</keyword>
<evidence type="ECO:0000313" key="5">
    <source>
        <dbReference type="Proteomes" id="UP000596742"/>
    </source>
</evidence>
<gene>
    <name evidence="4" type="ORF">MGAL_10B089646</name>
</gene>
<evidence type="ECO:0008006" key="6">
    <source>
        <dbReference type="Google" id="ProtNLM"/>
    </source>
</evidence>
<dbReference type="PANTHER" id="PTHR10656:SF69">
    <property type="entry name" value="MAB-21-LIKE HHH_H2TH-LIKE DOMAIN-CONTAINING PROTEIN"/>
    <property type="match status" value="1"/>
</dbReference>
<name>A0A8B6HQN4_MYTGA</name>
<dbReference type="Proteomes" id="UP000596742">
    <property type="component" value="Unassembled WGS sequence"/>
</dbReference>
<protein>
    <recommendedName>
        <fullName evidence="6">Mab-21-like HhH/H2TH-like domain-containing protein</fullName>
    </recommendedName>
</protein>
<dbReference type="Pfam" id="PF20266">
    <property type="entry name" value="Mab-21_C"/>
    <property type="match status" value="1"/>
</dbReference>
<dbReference type="InterPro" id="IPR024810">
    <property type="entry name" value="MAB21L/cGLR"/>
</dbReference>
<comment type="caution">
    <text evidence="4">The sequence shown here is derived from an EMBL/GenBank/DDBJ whole genome shotgun (WGS) entry which is preliminary data.</text>
</comment>